<evidence type="ECO:0000256" key="11">
    <source>
        <dbReference type="ARBA" id="ARBA00023136"/>
    </source>
</evidence>
<comment type="subcellular location">
    <subcellularLocation>
        <location evidence="1">Cell membrane</location>
        <topology evidence="1">Lipid-anchor</topology>
        <topology evidence="1">GPI-anchor</topology>
    </subcellularLocation>
    <subcellularLocation>
        <location evidence="2">Secreted</location>
    </subcellularLocation>
</comment>
<evidence type="ECO:0000256" key="14">
    <source>
        <dbReference type="ARBA" id="ARBA00023288"/>
    </source>
</evidence>
<dbReference type="Pfam" id="PF05730">
    <property type="entry name" value="CFEM"/>
    <property type="match status" value="2"/>
</dbReference>
<keyword evidence="8" id="KW-0479">Metal-binding</keyword>
<dbReference type="InterPro" id="IPR051735">
    <property type="entry name" value="CFEM_domain"/>
</dbReference>
<feature type="disulfide bond" evidence="15">
    <location>
        <begin position="201"/>
        <end position="234"/>
    </location>
</feature>
<keyword evidence="5" id="KW-0964">Secreted</keyword>
<dbReference type="GO" id="GO:0098552">
    <property type="term" value="C:side of membrane"/>
    <property type="evidence" value="ECO:0007669"/>
    <property type="project" value="UniProtKB-KW"/>
</dbReference>
<dbReference type="GO" id="GO:0046872">
    <property type="term" value="F:metal ion binding"/>
    <property type="evidence" value="ECO:0007669"/>
    <property type="project" value="UniProtKB-KW"/>
</dbReference>
<sequence>MYLKHFALIFAFANLAKAAEEPIAAEAPAEPSDPNNFRDSVMDSLPECAKHCVAEGNIGDTPCGHGGTGCLCVMPQYNGPIGLCFARDCFGEDASQATEAAISVCSSAGAEAPYWTIPADVSSSLEIAAARTEEATITNPPTPAASETEAAQSIPDLPRTATINGFVDMVYDYIPDCAKECVVNQPIDGLPCPYWGTPCFCVMPSYNGPIGQCVAQECKGKDVDQMTEVATSICSKYGVYEPYWVIPDDVRESLEEAAAATEPEAEVESTEVYISTQADDAVSTIDDSEETESPVDSSKQSTEEAEEIPVSEIEPVPSEDDISSHPEVAPTTVEVIVTTTSTVCDSNTAGDVVCSTTKSIVVPQYTKVYEVVTCQPEQSEVIAIIASCEEDIKSLESAKSVAQQALETEWVIIYEEEIASLSEVQQGAQSVIQSWVEEVYQEQTEEPPLELANIGSQKPIAWVLTLVGFCFATLPI</sequence>
<keyword evidence="10" id="KW-0408">Iron</keyword>
<keyword evidence="7" id="KW-0336">GPI-anchor</keyword>
<evidence type="ECO:0000256" key="4">
    <source>
        <dbReference type="ARBA" id="ARBA00022475"/>
    </source>
</evidence>
<evidence type="ECO:0000256" key="5">
    <source>
        <dbReference type="ARBA" id="ARBA00022525"/>
    </source>
</evidence>
<feature type="region of interest" description="Disordered" evidence="16">
    <location>
        <begin position="277"/>
        <end position="328"/>
    </location>
</feature>
<evidence type="ECO:0000313" key="20">
    <source>
        <dbReference type="Proteomes" id="UP000694255"/>
    </source>
</evidence>
<dbReference type="InterPro" id="IPR008427">
    <property type="entry name" value="Extracellular_membr_CFEM_dom"/>
</dbReference>
<proteinExistence type="inferred from homology"/>
<evidence type="ECO:0000256" key="17">
    <source>
        <dbReference type="SAM" id="SignalP"/>
    </source>
</evidence>
<gene>
    <name evidence="19" type="ORF">J8A68_002073</name>
</gene>
<keyword evidence="4" id="KW-1003">Cell membrane</keyword>
<name>A0A8J5UYJ7_9ASCO</name>
<keyword evidence="13" id="KW-0325">Glycoprotein</keyword>
<evidence type="ECO:0000256" key="10">
    <source>
        <dbReference type="ARBA" id="ARBA00023004"/>
    </source>
</evidence>
<evidence type="ECO:0000256" key="6">
    <source>
        <dbReference type="ARBA" id="ARBA00022617"/>
    </source>
</evidence>
<comment type="similarity">
    <text evidence="3">Belongs to the RBT5 family.</text>
</comment>
<evidence type="ECO:0000256" key="16">
    <source>
        <dbReference type="SAM" id="MobiDB-lite"/>
    </source>
</evidence>
<organism evidence="19 20">
    <name type="scientific">[Candida] subhashii</name>
    <dbReference type="NCBI Taxonomy" id="561895"/>
    <lineage>
        <taxon>Eukaryota</taxon>
        <taxon>Fungi</taxon>
        <taxon>Dikarya</taxon>
        <taxon>Ascomycota</taxon>
        <taxon>Saccharomycotina</taxon>
        <taxon>Pichiomycetes</taxon>
        <taxon>Debaryomycetaceae</taxon>
        <taxon>Spathaspora</taxon>
    </lineage>
</organism>
<evidence type="ECO:0000259" key="18">
    <source>
        <dbReference type="PROSITE" id="PS52012"/>
    </source>
</evidence>
<protein>
    <recommendedName>
        <fullName evidence="18">CFEM domain-containing protein</fullName>
    </recommendedName>
</protein>
<comment type="caution">
    <text evidence="19">The sequence shown here is derived from an EMBL/GenBank/DDBJ whole genome shotgun (WGS) entry which is preliminary data.</text>
</comment>
<dbReference type="PANTHER" id="PTHR37928">
    <property type="entry name" value="CFEM DOMAIN PROTEIN (AFU_ORTHOLOGUE AFUA_6G14090)"/>
    <property type="match status" value="1"/>
</dbReference>
<evidence type="ECO:0000313" key="19">
    <source>
        <dbReference type="EMBL" id="KAG7664400.1"/>
    </source>
</evidence>
<dbReference type="AlphaFoldDB" id="A0A8J5UYJ7"/>
<accession>A0A8J5UYJ7</accession>
<feature type="chain" id="PRO_5035319541" description="CFEM domain-containing protein" evidence="17">
    <location>
        <begin position="19"/>
        <end position="476"/>
    </location>
</feature>
<keyword evidence="14" id="KW-0449">Lipoprotein</keyword>
<dbReference type="GO" id="GO:0005886">
    <property type="term" value="C:plasma membrane"/>
    <property type="evidence" value="ECO:0007669"/>
    <property type="project" value="UniProtKB-SubCell"/>
</dbReference>
<evidence type="ECO:0000256" key="15">
    <source>
        <dbReference type="PROSITE-ProRule" id="PRU01356"/>
    </source>
</evidence>
<dbReference type="Proteomes" id="UP000694255">
    <property type="component" value="Unassembled WGS sequence"/>
</dbReference>
<evidence type="ECO:0000256" key="7">
    <source>
        <dbReference type="ARBA" id="ARBA00022622"/>
    </source>
</evidence>
<keyword evidence="9 17" id="KW-0732">Signal</keyword>
<evidence type="ECO:0000256" key="2">
    <source>
        <dbReference type="ARBA" id="ARBA00004613"/>
    </source>
</evidence>
<dbReference type="OrthoDB" id="3065412at2759"/>
<feature type="disulfide bond" evidence="15">
    <location>
        <begin position="72"/>
        <end position="105"/>
    </location>
</feature>
<feature type="domain" description="CFEM" evidence="18">
    <location>
        <begin position="20"/>
        <end position="132"/>
    </location>
</feature>
<feature type="signal peptide" evidence="17">
    <location>
        <begin position="1"/>
        <end position="18"/>
    </location>
</feature>
<comment type="caution">
    <text evidence="15">Lacks conserved residue(s) required for the propagation of feature annotation.</text>
</comment>
<dbReference type="SMART" id="SM00747">
    <property type="entry name" value="CFEM"/>
    <property type="match status" value="2"/>
</dbReference>
<feature type="disulfide bond" evidence="15">
    <location>
        <begin position="192"/>
        <end position="199"/>
    </location>
</feature>
<dbReference type="EMBL" id="JAGSYN010000094">
    <property type="protein sequence ID" value="KAG7664400.1"/>
    <property type="molecule type" value="Genomic_DNA"/>
</dbReference>
<reference evidence="19 20" key="1">
    <citation type="journal article" date="2021" name="DNA Res.">
        <title>Genome analysis of Candida subhashii reveals its hybrid nature and dual mitochondrial genome conformations.</title>
        <authorList>
            <person name="Mixao V."/>
            <person name="Hegedusova E."/>
            <person name="Saus E."/>
            <person name="Pryszcz L.P."/>
            <person name="Cillingova A."/>
            <person name="Nosek J."/>
            <person name="Gabaldon T."/>
        </authorList>
    </citation>
    <scope>NUCLEOTIDE SEQUENCE [LARGE SCALE GENOMIC DNA]</scope>
    <source>
        <strain evidence="19 20">CBS 10753</strain>
    </source>
</reference>
<dbReference type="PANTHER" id="PTHR37928:SF2">
    <property type="entry name" value="GPI ANCHORED CFEM DOMAIN PROTEIN (AFU_ORTHOLOGUE AFUA_6G10580)"/>
    <property type="match status" value="1"/>
</dbReference>
<dbReference type="GO" id="GO:0005576">
    <property type="term" value="C:extracellular region"/>
    <property type="evidence" value="ECO:0007669"/>
    <property type="project" value="UniProtKB-SubCell"/>
</dbReference>
<evidence type="ECO:0000256" key="8">
    <source>
        <dbReference type="ARBA" id="ARBA00022723"/>
    </source>
</evidence>
<dbReference type="PROSITE" id="PS52012">
    <property type="entry name" value="CFEM"/>
    <property type="match status" value="2"/>
</dbReference>
<dbReference type="RefSeq" id="XP_049264632.1">
    <property type="nucleotide sequence ID" value="XM_049405785.1"/>
</dbReference>
<evidence type="ECO:0000256" key="3">
    <source>
        <dbReference type="ARBA" id="ARBA00010031"/>
    </source>
</evidence>
<keyword evidence="6" id="KW-0349">Heme</keyword>
<dbReference type="GeneID" id="73468874"/>
<keyword evidence="11" id="KW-0472">Membrane</keyword>
<evidence type="ECO:0000256" key="12">
    <source>
        <dbReference type="ARBA" id="ARBA00023157"/>
    </source>
</evidence>
<keyword evidence="20" id="KW-1185">Reference proteome</keyword>
<feature type="domain" description="CFEM" evidence="18">
    <location>
        <begin position="149"/>
        <end position="261"/>
    </location>
</feature>
<evidence type="ECO:0000256" key="9">
    <source>
        <dbReference type="ARBA" id="ARBA00022729"/>
    </source>
</evidence>
<evidence type="ECO:0000256" key="1">
    <source>
        <dbReference type="ARBA" id="ARBA00004609"/>
    </source>
</evidence>
<feature type="disulfide bond" evidence="15">
    <location>
        <begin position="63"/>
        <end position="70"/>
    </location>
</feature>
<evidence type="ECO:0000256" key="13">
    <source>
        <dbReference type="ARBA" id="ARBA00023180"/>
    </source>
</evidence>
<keyword evidence="12 15" id="KW-1015">Disulfide bond</keyword>